<dbReference type="Proteomes" id="UP001321475">
    <property type="component" value="Chromosome"/>
</dbReference>
<dbReference type="PANTHER" id="PTHR43003:SF6">
    <property type="entry name" value="DNA GLYCOSYLASE"/>
    <property type="match status" value="1"/>
</dbReference>
<gene>
    <name evidence="3" type="ORF">GCM10025865_16180</name>
</gene>
<dbReference type="InterPro" id="IPR051912">
    <property type="entry name" value="Alkylbase_DNA_Glycosylase/TA"/>
</dbReference>
<dbReference type="RefSeq" id="WP_286219308.1">
    <property type="nucleotide sequence ID" value="NZ_AP027729.1"/>
</dbReference>
<evidence type="ECO:0000313" key="3">
    <source>
        <dbReference type="EMBL" id="BDZ42319.1"/>
    </source>
</evidence>
<keyword evidence="2" id="KW-0234">DNA repair</keyword>
<name>A0ABN6XBT0_9CELL</name>
<dbReference type="InterPro" id="IPR011257">
    <property type="entry name" value="DNA_glycosylase"/>
</dbReference>
<protein>
    <recommendedName>
        <fullName evidence="5">3-methyladenine DNA glycosylase/8-oxoguanine DNA glycosylase</fullName>
    </recommendedName>
</protein>
<evidence type="ECO:0000313" key="4">
    <source>
        <dbReference type="Proteomes" id="UP001321475"/>
    </source>
</evidence>
<evidence type="ECO:0000256" key="1">
    <source>
        <dbReference type="ARBA" id="ARBA00022763"/>
    </source>
</evidence>
<accession>A0ABN6XBT0</accession>
<dbReference type="Gene3D" id="1.10.340.30">
    <property type="entry name" value="Hypothetical protein, domain 2"/>
    <property type="match status" value="1"/>
</dbReference>
<dbReference type="PANTHER" id="PTHR43003">
    <property type="entry name" value="DNA-3-METHYLADENINE GLYCOSYLASE"/>
    <property type="match status" value="1"/>
</dbReference>
<keyword evidence="4" id="KW-1185">Reference proteome</keyword>
<proteinExistence type="predicted"/>
<reference evidence="4" key="1">
    <citation type="journal article" date="2019" name="Int. J. Syst. Evol. Microbiol.">
        <title>The Global Catalogue of Microorganisms (GCM) 10K type strain sequencing project: providing services to taxonomists for standard genome sequencing and annotation.</title>
        <authorList>
            <consortium name="The Broad Institute Genomics Platform"/>
            <consortium name="The Broad Institute Genome Sequencing Center for Infectious Disease"/>
            <person name="Wu L."/>
            <person name="Ma J."/>
        </authorList>
    </citation>
    <scope>NUCLEOTIDE SEQUENCE [LARGE SCALE GENOMIC DNA]</scope>
    <source>
        <strain evidence="4">NBRC 108565</strain>
    </source>
</reference>
<sequence>MAVTAPGAGLRVAVESERPLDLARTLGPLRRGAYDPTLRAAPDGALWRTSRLPTGPVTYRLVQTRPRTVVGHLWGPGADEGAARLPALLGRDDAAAGFAPPSGLAETARRHPGIRVPATGQVLEALIPAILEQRVVGVTAFRAWAWLLGHHGEPAPGPDAGSPGGPPPGMRVVPDAAAWARVPTWDWHRAGVDPGRARTAVECARRGAAIERLSSLPPGDAQARLRSLRGVGAWTAAEVAQRAWGDADAVSVGDYHLAKAVIWAFDGDRGARRDGAPGGHPDDDARMLELLEPYRPHRYRVVLLLKAAGRGQPPRRGPRMSIADHRTH</sequence>
<dbReference type="EMBL" id="AP027729">
    <property type="protein sequence ID" value="BDZ42319.1"/>
    <property type="molecule type" value="Genomic_DNA"/>
</dbReference>
<evidence type="ECO:0000256" key="2">
    <source>
        <dbReference type="ARBA" id="ARBA00023204"/>
    </source>
</evidence>
<organism evidence="3 4">
    <name type="scientific">Paraoerskovia sediminicola</name>
    <dbReference type="NCBI Taxonomy" id="1138587"/>
    <lineage>
        <taxon>Bacteria</taxon>
        <taxon>Bacillati</taxon>
        <taxon>Actinomycetota</taxon>
        <taxon>Actinomycetes</taxon>
        <taxon>Micrococcales</taxon>
        <taxon>Cellulomonadaceae</taxon>
        <taxon>Paraoerskovia</taxon>
    </lineage>
</organism>
<dbReference type="SUPFAM" id="SSF48150">
    <property type="entry name" value="DNA-glycosylase"/>
    <property type="match status" value="1"/>
</dbReference>
<keyword evidence="1" id="KW-0227">DNA damage</keyword>
<evidence type="ECO:0008006" key="5">
    <source>
        <dbReference type="Google" id="ProtNLM"/>
    </source>
</evidence>